<reference evidence="2 3" key="1">
    <citation type="submission" date="2019-09" db="EMBL/GenBank/DDBJ databases">
        <title>Hydrogenophaga aromatica sp. nov., isolated from a para-xylene-degrading enrichment culture.</title>
        <authorList>
            <person name="Tancsics A."/>
            <person name="Banerjee S."/>
        </authorList>
    </citation>
    <scope>NUCLEOTIDE SEQUENCE [LARGE SCALE GENOMIC DNA]</scope>
    <source>
        <strain evidence="2 3">D2P1</strain>
    </source>
</reference>
<dbReference type="AlphaFoldDB" id="A0A7Y8GWF2"/>
<accession>A0A7Y8GWF2</accession>
<name>A0A7Y8GWF2_9BURK</name>
<comment type="caution">
    <text evidence="2">The sequence shown here is derived from an EMBL/GenBank/DDBJ whole genome shotgun (WGS) entry which is preliminary data.</text>
</comment>
<gene>
    <name evidence="2" type="ORF">F3K02_12615</name>
</gene>
<keyword evidence="3" id="KW-1185">Reference proteome</keyword>
<proteinExistence type="predicted"/>
<dbReference type="RefSeq" id="WP_177135995.1">
    <property type="nucleotide sequence ID" value="NZ_VYGV01000011.1"/>
</dbReference>
<keyword evidence="1" id="KW-0732">Signal</keyword>
<feature type="chain" id="PRO_5030732344" evidence="1">
    <location>
        <begin position="25"/>
        <end position="89"/>
    </location>
</feature>
<evidence type="ECO:0000256" key="1">
    <source>
        <dbReference type="SAM" id="SignalP"/>
    </source>
</evidence>
<feature type="signal peptide" evidence="1">
    <location>
        <begin position="1"/>
        <end position="24"/>
    </location>
</feature>
<evidence type="ECO:0000313" key="3">
    <source>
        <dbReference type="Proteomes" id="UP000545507"/>
    </source>
</evidence>
<protein>
    <submittedName>
        <fullName evidence="2">Uncharacterized protein</fullName>
    </submittedName>
</protein>
<evidence type="ECO:0000313" key="2">
    <source>
        <dbReference type="EMBL" id="NWF46087.1"/>
    </source>
</evidence>
<organism evidence="2 3">
    <name type="scientific">Hydrogenophaga aromaticivorans</name>
    <dbReference type="NCBI Taxonomy" id="2610898"/>
    <lineage>
        <taxon>Bacteria</taxon>
        <taxon>Pseudomonadati</taxon>
        <taxon>Pseudomonadota</taxon>
        <taxon>Betaproteobacteria</taxon>
        <taxon>Burkholderiales</taxon>
        <taxon>Comamonadaceae</taxon>
        <taxon>Hydrogenophaga</taxon>
    </lineage>
</organism>
<sequence length="89" mass="9258">MKNNRFLAALLVAAAGAFTSIVGAQPLNDPAIHGMRNLPMIDGCNAPGGLTPITSSDSPESAMFWCGVAPYCLTMPIGNSERCHIVAPD</sequence>
<dbReference type="EMBL" id="VYGV01000011">
    <property type="protein sequence ID" value="NWF46087.1"/>
    <property type="molecule type" value="Genomic_DNA"/>
</dbReference>
<dbReference type="Proteomes" id="UP000545507">
    <property type="component" value="Unassembled WGS sequence"/>
</dbReference>